<accession>A0A9P8PHR2</accession>
<comment type="caution">
    <text evidence="1">The sequence shown here is derived from an EMBL/GenBank/DDBJ whole genome shotgun (WGS) entry which is preliminary data.</text>
</comment>
<dbReference type="Proteomes" id="UP000769157">
    <property type="component" value="Unassembled WGS sequence"/>
</dbReference>
<name>A0A9P8PHR2_9ASCO</name>
<dbReference type="EMBL" id="JAEUBE010000055">
    <property type="protein sequence ID" value="KAH3671740.1"/>
    <property type="molecule type" value="Genomic_DNA"/>
</dbReference>
<keyword evidence="2" id="KW-1185">Reference proteome</keyword>
<reference evidence="1" key="1">
    <citation type="journal article" date="2021" name="Open Biol.">
        <title>Shared evolutionary footprints suggest mitochondrial oxidative damage underlies multiple complex I losses in fungi.</title>
        <authorList>
            <person name="Schikora-Tamarit M.A."/>
            <person name="Marcet-Houben M."/>
            <person name="Nosek J."/>
            <person name="Gabaldon T."/>
        </authorList>
    </citation>
    <scope>NUCLEOTIDE SEQUENCE</scope>
    <source>
        <strain evidence="1">CBS6075</strain>
    </source>
</reference>
<sequence>MFGNVGFIVQKPDRIGWWNKNLLFGTGICAHGDKSIAIGDGLQSVELVILQRCDVDNSNQFVVNVVALMNRSFNWKSSDGGQLLGSPSVETFPIRFRSQFAIFHGERRLA</sequence>
<reference evidence="1" key="2">
    <citation type="submission" date="2021-01" db="EMBL/GenBank/DDBJ databases">
        <authorList>
            <person name="Schikora-Tamarit M.A."/>
        </authorList>
    </citation>
    <scope>NUCLEOTIDE SEQUENCE</scope>
    <source>
        <strain evidence="1">CBS6075</strain>
    </source>
</reference>
<dbReference type="RefSeq" id="XP_046064916.1">
    <property type="nucleotide sequence ID" value="XM_046205549.1"/>
</dbReference>
<dbReference type="AlphaFoldDB" id="A0A9P8PHR2"/>
<evidence type="ECO:0000313" key="1">
    <source>
        <dbReference type="EMBL" id="KAH3671740.1"/>
    </source>
</evidence>
<protein>
    <submittedName>
        <fullName evidence="1">Uncharacterized protein</fullName>
    </submittedName>
</protein>
<evidence type="ECO:0000313" key="2">
    <source>
        <dbReference type="Proteomes" id="UP000769157"/>
    </source>
</evidence>
<dbReference type="GeneID" id="70232413"/>
<gene>
    <name evidence="1" type="ORF">OGAPHI_000445</name>
</gene>
<organism evidence="1 2">
    <name type="scientific">Ogataea philodendri</name>
    <dbReference type="NCBI Taxonomy" id="1378263"/>
    <lineage>
        <taxon>Eukaryota</taxon>
        <taxon>Fungi</taxon>
        <taxon>Dikarya</taxon>
        <taxon>Ascomycota</taxon>
        <taxon>Saccharomycotina</taxon>
        <taxon>Pichiomycetes</taxon>
        <taxon>Pichiales</taxon>
        <taxon>Pichiaceae</taxon>
        <taxon>Ogataea</taxon>
    </lineage>
</organism>
<proteinExistence type="predicted"/>